<sequence>MSPLWRQAQENNPITLKRVQSASNADNIKTVSHTVTYMMDAGKVGQKGGRMEWNVEDKGDVGFKAMGYECVCAWLSALSLHCTVMGTCPGSTQSLATDPANGYGRMDGYFQFGLPLTELLWVWTAAHHHGRICLGRS</sequence>
<evidence type="ECO:0000313" key="1">
    <source>
        <dbReference type="EMBL" id="MEQ2311538.1"/>
    </source>
</evidence>
<accession>A0ABV1A246</accession>
<keyword evidence="2" id="KW-1185">Reference proteome</keyword>
<reference evidence="1 2" key="1">
    <citation type="submission" date="2021-06" db="EMBL/GenBank/DDBJ databases">
        <authorList>
            <person name="Palmer J.M."/>
        </authorList>
    </citation>
    <scope>NUCLEOTIDE SEQUENCE [LARGE SCALE GENOMIC DNA]</scope>
    <source>
        <strain evidence="1 2">AS_MEX2019</strain>
        <tissue evidence="1">Muscle</tissue>
    </source>
</reference>
<protein>
    <submittedName>
        <fullName evidence="1">Uncharacterized protein</fullName>
    </submittedName>
</protein>
<organism evidence="1 2">
    <name type="scientific">Ameca splendens</name>
    <dbReference type="NCBI Taxonomy" id="208324"/>
    <lineage>
        <taxon>Eukaryota</taxon>
        <taxon>Metazoa</taxon>
        <taxon>Chordata</taxon>
        <taxon>Craniata</taxon>
        <taxon>Vertebrata</taxon>
        <taxon>Euteleostomi</taxon>
        <taxon>Actinopterygii</taxon>
        <taxon>Neopterygii</taxon>
        <taxon>Teleostei</taxon>
        <taxon>Neoteleostei</taxon>
        <taxon>Acanthomorphata</taxon>
        <taxon>Ovalentaria</taxon>
        <taxon>Atherinomorphae</taxon>
        <taxon>Cyprinodontiformes</taxon>
        <taxon>Goodeidae</taxon>
        <taxon>Ameca</taxon>
    </lineage>
</organism>
<name>A0ABV1A246_9TELE</name>
<evidence type="ECO:0000313" key="2">
    <source>
        <dbReference type="Proteomes" id="UP001469553"/>
    </source>
</evidence>
<dbReference type="Proteomes" id="UP001469553">
    <property type="component" value="Unassembled WGS sequence"/>
</dbReference>
<proteinExistence type="predicted"/>
<gene>
    <name evidence="1" type="ORF">AMECASPLE_021141</name>
</gene>
<dbReference type="EMBL" id="JAHRIP010077042">
    <property type="protein sequence ID" value="MEQ2311538.1"/>
    <property type="molecule type" value="Genomic_DNA"/>
</dbReference>
<comment type="caution">
    <text evidence="1">The sequence shown here is derived from an EMBL/GenBank/DDBJ whole genome shotgun (WGS) entry which is preliminary data.</text>
</comment>